<reference evidence="13" key="1">
    <citation type="journal article" date="2019" name="Int. J. Syst. Evol. Microbiol.">
        <title>The Global Catalogue of Microorganisms (GCM) 10K type strain sequencing project: providing services to taxonomists for standard genome sequencing and annotation.</title>
        <authorList>
            <consortium name="The Broad Institute Genomics Platform"/>
            <consortium name="The Broad Institute Genome Sequencing Center for Infectious Disease"/>
            <person name="Wu L."/>
            <person name="Ma J."/>
        </authorList>
    </citation>
    <scope>NUCLEOTIDE SEQUENCE [LARGE SCALE GENOMIC DNA]</scope>
    <source>
        <strain evidence="13">CGMCC 1.12769</strain>
    </source>
</reference>
<evidence type="ECO:0000259" key="11">
    <source>
        <dbReference type="PROSITE" id="PS51900"/>
    </source>
</evidence>
<keyword evidence="7" id="KW-0233">DNA recombination</keyword>
<keyword evidence="5" id="KW-0229">DNA integration</keyword>
<dbReference type="Proteomes" id="UP000659344">
    <property type="component" value="Unassembled WGS sequence"/>
</dbReference>
<dbReference type="InterPro" id="IPR050090">
    <property type="entry name" value="Tyrosine_recombinase_XerCD"/>
</dbReference>
<feature type="domain" description="Core-binding (CB)" evidence="11">
    <location>
        <begin position="1"/>
        <end position="50"/>
    </location>
</feature>
<keyword evidence="13" id="KW-1185">Reference proteome</keyword>
<evidence type="ECO:0000256" key="7">
    <source>
        <dbReference type="ARBA" id="ARBA00023172"/>
    </source>
</evidence>
<evidence type="ECO:0000256" key="2">
    <source>
        <dbReference type="ARBA" id="ARBA00022490"/>
    </source>
</evidence>
<dbReference type="InterPro" id="IPR011010">
    <property type="entry name" value="DNA_brk_join_enz"/>
</dbReference>
<dbReference type="RefSeq" id="WP_308420423.1">
    <property type="nucleotide sequence ID" value="NZ_BMFT01000001.1"/>
</dbReference>
<gene>
    <name evidence="12" type="ORF">GCM10008013_18010</name>
</gene>
<sequence>MLVGELGDLEIEEITLLELKEYLARQSGRLKPSSLGHRIRFVRSLFRFAYEEGYLTKNPSLKLREPKMDKRIPKFLIEEDVIHLKISCLSHRERALLEFLYSSGCRVGEVQKINIEDLNWENCSAIVNGKGSKQREVYFTTECKVWLKKILKLSRRFL</sequence>
<dbReference type="InterPro" id="IPR044068">
    <property type="entry name" value="CB"/>
</dbReference>
<dbReference type="Gene3D" id="1.10.150.130">
    <property type="match status" value="1"/>
</dbReference>
<keyword evidence="3" id="KW-0132">Cell division</keyword>
<dbReference type="PROSITE" id="PS51900">
    <property type="entry name" value="CB"/>
    <property type="match status" value="1"/>
</dbReference>
<dbReference type="InterPro" id="IPR010998">
    <property type="entry name" value="Integrase_recombinase_N"/>
</dbReference>
<proteinExistence type="predicted"/>
<evidence type="ECO:0000256" key="6">
    <source>
        <dbReference type="ARBA" id="ARBA00023125"/>
    </source>
</evidence>
<protein>
    <submittedName>
        <fullName evidence="12">Uncharacterized protein</fullName>
    </submittedName>
</protein>
<keyword evidence="6 9" id="KW-0238">DNA-binding</keyword>
<comment type="caution">
    <text evidence="12">The sequence shown here is derived from an EMBL/GenBank/DDBJ whole genome shotgun (WGS) entry which is preliminary data.</text>
</comment>
<keyword evidence="8" id="KW-0131">Cell cycle</keyword>
<dbReference type="EMBL" id="BMFT01000001">
    <property type="protein sequence ID" value="GGH20571.1"/>
    <property type="molecule type" value="Genomic_DNA"/>
</dbReference>
<evidence type="ECO:0000313" key="13">
    <source>
        <dbReference type="Proteomes" id="UP000659344"/>
    </source>
</evidence>
<evidence type="ECO:0000256" key="9">
    <source>
        <dbReference type="PROSITE-ProRule" id="PRU01248"/>
    </source>
</evidence>
<dbReference type="InterPro" id="IPR002104">
    <property type="entry name" value="Integrase_catalytic"/>
</dbReference>
<accession>A0ABQ1YC36</accession>
<dbReference type="PANTHER" id="PTHR30349">
    <property type="entry name" value="PHAGE INTEGRASE-RELATED"/>
    <property type="match status" value="1"/>
</dbReference>
<evidence type="ECO:0000256" key="4">
    <source>
        <dbReference type="ARBA" id="ARBA00022829"/>
    </source>
</evidence>
<evidence type="ECO:0000256" key="8">
    <source>
        <dbReference type="ARBA" id="ARBA00023306"/>
    </source>
</evidence>
<organism evidence="12 13">
    <name type="scientific">Paenibacillus segetis</name>
    <dbReference type="NCBI Taxonomy" id="1325360"/>
    <lineage>
        <taxon>Bacteria</taxon>
        <taxon>Bacillati</taxon>
        <taxon>Bacillota</taxon>
        <taxon>Bacilli</taxon>
        <taxon>Bacillales</taxon>
        <taxon>Paenibacillaceae</taxon>
        <taxon>Paenibacillus</taxon>
    </lineage>
</organism>
<dbReference type="SUPFAM" id="SSF56349">
    <property type="entry name" value="DNA breaking-rejoining enzymes"/>
    <property type="match status" value="1"/>
</dbReference>
<name>A0ABQ1YC36_9BACL</name>
<keyword evidence="2" id="KW-0963">Cytoplasm</keyword>
<evidence type="ECO:0000313" key="12">
    <source>
        <dbReference type="EMBL" id="GGH20571.1"/>
    </source>
</evidence>
<dbReference type="PROSITE" id="PS51898">
    <property type="entry name" value="TYR_RECOMBINASE"/>
    <property type="match status" value="1"/>
</dbReference>
<comment type="subcellular location">
    <subcellularLocation>
        <location evidence="1">Cytoplasm</location>
    </subcellularLocation>
</comment>
<evidence type="ECO:0000256" key="5">
    <source>
        <dbReference type="ARBA" id="ARBA00022908"/>
    </source>
</evidence>
<dbReference type="InterPro" id="IPR013762">
    <property type="entry name" value="Integrase-like_cat_sf"/>
</dbReference>
<feature type="domain" description="Tyr recombinase" evidence="10">
    <location>
        <begin position="71"/>
        <end position="158"/>
    </location>
</feature>
<dbReference type="Gene3D" id="1.10.443.10">
    <property type="entry name" value="Intergrase catalytic core"/>
    <property type="match status" value="1"/>
</dbReference>
<evidence type="ECO:0000256" key="3">
    <source>
        <dbReference type="ARBA" id="ARBA00022618"/>
    </source>
</evidence>
<keyword evidence="4" id="KW-0159">Chromosome partition</keyword>
<evidence type="ECO:0000259" key="10">
    <source>
        <dbReference type="PROSITE" id="PS51898"/>
    </source>
</evidence>
<dbReference type="PANTHER" id="PTHR30349:SF77">
    <property type="entry name" value="TYROSINE RECOMBINASE XERC"/>
    <property type="match status" value="1"/>
</dbReference>
<dbReference type="Pfam" id="PF00589">
    <property type="entry name" value="Phage_integrase"/>
    <property type="match status" value="1"/>
</dbReference>
<evidence type="ECO:0000256" key="1">
    <source>
        <dbReference type="ARBA" id="ARBA00004496"/>
    </source>
</evidence>